<dbReference type="PANTHER" id="PTHR43280:SF28">
    <property type="entry name" value="HTH-TYPE TRANSCRIPTIONAL ACTIVATOR RHAS"/>
    <property type="match status" value="1"/>
</dbReference>
<dbReference type="GO" id="GO:0043565">
    <property type="term" value="F:sequence-specific DNA binding"/>
    <property type="evidence" value="ECO:0007669"/>
    <property type="project" value="InterPro"/>
</dbReference>
<dbReference type="InterPro" id="IPR018062">
    <property type="entry name" value="HTH_AraC-typ_CS"/>
</dbReference>
<evidence type="ECO:0000256" key="1">
    <source>
        <dbReference type="ARBA" id="ARBA00023015"/>
    </source>
</evidence>
<keyword evidence="8" id="KW-1185">Reference proteome</keyword>
<dbReference type="PRINTS" id="PR00032">
    <property type="entry name" value="HTHARAC"/>
</dbReference>
<evidence type="ECO:0000259" key="6">
    <source>
        <dbReference type="PROSITE" id="PS50110"/>
    </source>
</evidence>
<dbReference type="Gene3D" id="1.10.10.60">
    <property type="entry name" value="Homeodomain-like"/>
    <property type="match status" value="2"/>
</dbReference>
<dbReference type="GO" id="GO:0003700">
    <property type="term" value="F:DNA-binding transcription factor activity"/>
    <property type="evidence" value="ECO:0007669"/>
    <property type="project" value="InterPro"/>
</dbReference>
<comment type="caution">
    <text evidence="7">The sequence shown here is derived from an EMBL/GenBank/DDBJ whole genome shotgun (WGS) entry which is preliminary data.</text>
</comment>
<dbReference type="AlphaFoldDB" id="A0A920C9V9"/>
<keyword evidence="3" id="KW-0804">Transcription</keyword>
<dbReference type="InterPro" id="IPR009057">
    <property type="entry name" value="Homeodomain-like_sf"/>
</dbReference>
<evidence type="ECO:0000256" key="2">
    <source>
        <dbReference type="ARBA" id="ARBA00023125"/>
    </source>
</evidence>
<dbReference type="GO" id="GO:0000160">
    <property type="term" value="P:phosphorelay signal transduction system"/>
    <property type="evidence" value="ECO:0007669"/>
    <property type="project" value="InterPro"/>
</dbReference>
<evidence type="ECO:0000256" key="4">
    <source>
        <dbReference type="PROSITE-ProRule" id="PRU00169"/>
    </source>
</evidence>
<dbReference type="PROSITE" id="PS50110">
    <property type="entry name" value="RESPONSE_REGULATORY"/>
    <property type="match status" value="1"/>
</dbReference>
<dbReference type="Gene3D" id="3.40.50.2300">
    <property type="match status" value="1"/>
</dbReference>
<evidence type="ECO:0000259" key="5">
    <source>
        <dbReference type="PROSITE" id="PS01124"/>
    </source>
</evidence>
<dbReference type="InterPro" id="IPR018060">
    <property type="entry name" value="HTH_AraC"/>
</dbReference>
<evidence type="ECO:0000256" key="3">
    <source>
        <dbReference type="ARBA" id="ARBA00023163"/>
    </source>
</evidence>
<dbReference type="Pfam" id="PF00072">
    <property type="entry name" value="Response_reg"/>
    <property type="match status" value="1"/>
</dbReference>
<keyword evidence="1" id="KW-0805">Transcription regulation</keyword>
<dbReference type="PANTHER" id="PTHR43280">
    <property type="entry name" value="ARAC-FAMILY TRANSCRIPTIONAL REGULATOR"/>
    <property type="match status" value="1"/>
</dbReference>
<feature type="domain" description="HTH araC/xylS-type" evidence="5">
    <location>
        <begin position="441"/>
        <end position="539"/>
    </location>
</feature>
<dbReference type="InterPro" id="IPR020449">
    <property type="entry name" value="Tscrpt_reg_AraC-type_HTH"/>
</dbReference>
<dbReference type="EMBL" id="BORQ01000001">
    <property type="protein sequence ID" value="GIO29544.1"/>
    <property type="molecule type" value="Genomic_DNA"/>
</dbReference>
<keyword evidence="4" id="KW-0597">Phosphoprotein</keyword>
<dbReference type="RefSeq" id="WP_160037875.1">
    <property type="nucleotide sequence ID" value="NZ_BORQ01000001.1"/>
</dbReference>
<dbReference type="SMART" id="SM00448">
    <property type="entry name" value="REC"/>
    <property type="match status" value="1"/>
</dbReference>
<dbReference type="Pfam" id="PF12833">
    <property type="entry name" value="HTH_18"/>
    <property type="match status" value="1"/>
</dbReference>
<evidence type="ECO:0008006" key="9">
    <source>
        <dbReference type="Google" id="ProtNLM"/>
    </source>
</evidence>
<sequence>MYRLLIVDDEDIITDGLYEVFNRHQPERLDVCKAYSAKEALDWMSRTRIDIVLTDIAMPGMNGLELSEEIQKYWPRCRVVFLTGHSEFEYAYRAIQMTNVRYVLKTEGYGKVIDTVQAVMDEMDRAHHDSLLLEQSREQLLAYRFMAQGDYMRHLLQNSRVLCRDTDVMVREFGKLDIGLDPAQPVVLVLGRISYPEGRTYTERSEILSSVRMAWDTYFSDRARSMGIIDKHGDLFWFLQPSVRAEGRLDSHFIRFVEGTLEMIQESCLGSHGLTIGWTLSCEACRWGCLTRQYERLRELQQLRIGSGGAIIVRDGFEPLDGLAGKESFADSQKAEVLRAYLESGRNEEFLQELEEVMGNALKMKGNVQLTIETYYTIALMLHSCIGRMGMHGRIDDAGQLMRLNDHPSIEDAFGYLKRVAESIFLSKQTQERDRASLIVDRICEYVEEHLSEDLSLVRLAEIHYFNPSYLSRFFKQEKGINLSDFIDKCRVKKAKEMLRDNDLKVREVALSVGYEAAHSFTRFFKKATGLTPQEYRDTLSLN</sequence>
<dbReference type="InterPro" id="IPR001789">
    <property type="entry name" value="Sig_transdc_resp-reg_receiver"/>
</dbReference>
<dbReference type="SMART" id="SM00342">
    <property type="entry name" value="HTH_ARAC"/>
    <property type="match status" value="1"/>
</dbReference>
<dbReference type="PROSITE" id="PS01124">
    <property type="entry name" value="HTH_ARAC_FAMILY_2"/>
    <property type="match status" value="1"/>
</dbReference>
<dbReference type="PROSITE" id="PS00041">
    <property type="entry name" value="HTH_ARAC_FAMILY_1"/>
    <property type="match status" value="1"/>
</dbReference>
<dbReference type="CDD" id="cd17536">
    <property type="entry name" value="REC_YesN-like"/>
    <property type="match status" value="1"/>
</dbReference>
<keyword evidence="2" id="KW-0238">DNA-binding</keyword>
<dbReference type="SUPFAM" id="SSF46689">
    <property type="entry name" value="Homeodomain-like"/>
    <property type="match status" value="2"/>
</dbReference>
<dbReference type="SUPFAM" id="SSF52172">
    <property type="entry name" value="CheY-like"/>
    <property type="match status" value="1"/>
</dbReference>
<protein>
    <recommendedName>
        <fullName evidence="9">Response regulator</fullName>
    </recommendedName>
</protein>
<proteinExistence type="predicted"/>
<feature type="modified residue" description="4-aspartylphosphate" evidence="4">
    <location>
        <position position="55"/>
    </location>
</feature>
<evidence type="ECO:0000313" key="8">
    <source>
        <dbReference type="Proteomes" id="UP000679779"/>
    </source>
</evidence>
<feature type="domain" description="Response regulatory" evidence="6">
    <location>
        <begin position="3"/>
        <end position="120"/>
    </location>
</feature>
<dbReference type="Proteomes" id="UP000679779">
    <property type="component" value="Unassembled WGS sequence"/>
</dbReference>
<reference evidence="7" key="1">
    <citation type="submission" date="2021-03" db="EMBL/GenBank/DDBJ databases">
        <title>Antimicrobial resistance genes in bacteria isolated from Japanese honey, and their potential for conferring macrolide and lincosamide resistance in the American foulbrood pathogen Paenibacillus larvae.</title>
        <authorList>
            <person name="Okamoto M."/>
            <person name="Kumagai M."/>
            <person name="Kanamori H."/>
            <person name="Takamatsu D."/>
        </authorList>
    </citation>
    <scope>NUCLEOTIDE SEQUENCE</scope>
    <source>
        <strain evidence="7">J2TS6</strain>
    </source>
</reference>
<dbReference type="InterPro" id="IPR011006">
    <property type="entry name" value="CheY-like_superfamily"/>
</dbReference>
<name>A0A920C9V9_9BACL</name>
<gene>
    <name evidence="7" type="ORF">J2TS6_06850</name>
</gene>
<evidence type="ECO:0000313" key="7">
    <source>
        <dbReference type="EMBL" id="GIO29544.1"/>
    </source>
</evidence>
<accession>A0A920C9V9</accession>
<organism evidence="7 8">
    <name type="scientific">Paenibacillus albilobatus</name>
    <dbReference type="NCBI Taxonomy" id="2716884"/>
    <lineage>
        <taxon>Bacteria</taxon>
        <taxon>Bacillati</taxon>
        <taxon>Bacillota</taxon>
        <taxon>Bacilli</taxon>
        <taxon>Bacillales</taxon>
        <taxon>Paenibacillaceae</taxon>
        <taxon>Paenibacillus</taxon>
    </lineage>
</organism>